<comment type="caution">
    <text evidence="1">The sequence shown here is derived from an EMBL/GenBank/DDBJ whole genome shotgun (WGS) entry which is preliminary data.</text>
</comment>
<dbReference type="OrthoDB" id="9854141at2"/>
<dbReference type="RefSeq" id="WP_068593363.1">
    <property type="nucleotide sequence ID" value="NZ_LRXL01000052.1"/>
</dbReference>
<keyword evidence="2" id="KW-1185">Reference proteome</keyword>
<organism evidence="1 2">
    <name type="scientific">Cochleicola gelatinilyticus</name>
    <dbReference type="NCBI Taxonomy" id="1763537"/>
    <lineage>
        <taxon>Bacteria</taxon>
        <taxon>Pseudomonadati</taxon>
        <taxon>Bacteroidota</taxon>
        <taxon>Flavobacteriia</taxon>
        <taxon>Flavobacteriales</taxon>
        <taxon>Flavobacteriaceae</taxon>
        <taxon>Cochleicola</taxon>
    </lineage>
</organism>
<reference evidence="1 2" key="1">
    <citation type="submission" date="2016-02" db="EMBL/GenBank/DDBJ databases">
        <title>Ulvibacter sp. LPB0005, isolated from Thais luteostoma.</title>
        <authorList>
            <person name="Shin S.-K."/>
            <person name="Yi H."/>
        </authorList>
    </citation>
    <scope>NUCLEOTIDE SEQUENCE [LARGE SCALE GENOMIC DNA]</scope>
    <source>
        <strain evidence="1 2">LPB0005</strain>
    </source>
</reference>
<proteinExistence type="predicted"/>
<dbReference type="EMBL" id="LRXL01000052">
    <property type="protein sequence ID" value="OAB76107.1"/>
    <property type="molecule type" value="Genomic_DNA"/>
</dbReference>
<evidence type="ECO:0000313" key="1">
    <source>
        <dbReference type="EMBL" id="OAB76107.1"/>
    </source>
</evidence>
<name>A0A167F211_9FLAO</name>
<protein>
    <submittedName>
        <fullName evidence="1">Uncharacterized protein</fullName>
    </submittedName>
</protein>
<dbReference type="Proteomes" id="UP000077013">
    <property type="component" value="Unassembled WGS sequence"/>
</dbReference>
<accession>A0A167F211</accession>
<sequence length="114" mass="13378">MDINGHEVITNGKPGNTDIALSDFKESPVEFMKEACPSDGYYVFIGGYNDDYHSFTIVVENTGDSFEFEFVDQREGFMSESQEGIENRFLLYIREWRENFPMYLSLYQLRNKKK</sequence>
<evidence type="ECO:0000313" key="2">
    <source>
        <dbReference type="Proteomes" id="UP000077013"/>
    </source>
</evidence>
<dbReference type="AlphaFoldDB" id="A0A167F211"/>
<dbReference type="STRING" id="1763537.ULVI_13700"/>
<gene>
    <name evidence="1" type="ORF">ULVI_13700</name>
</gene>